<name>A0A0B7MS46_9FUNG</name>
<organism evidence="1 2">
    <name type="scientific">Parasitella parasitica</name>
    <dbReference type="NCBI Taxonomy" id="35722"/>
    <lineage>
        <taxon>Eukaryota</taxon>
        <taxon>Fungi</taxon>
        <taxon>Fungi incertae sedis</taxon>
        <taxon>Mucoromycota</taxon>
        <taxon>Mucoromycotina</taxon>
        <taxon>Mucoromycetes</taxon>
        <taxon>Mucorales</taxon>
        <taxon>Mucorineae</taxon>
        <taxon>Mucoraceae</taxon>
        <taxon>Parasitella</taxon>
    </lineage>
</organism>
<sequence length="88" mass="9849">MIPTLKDNVIHIERNGIALPNFQLILHLQQVSSEATNDDIEISQSSTVSTQNSNSTARLQEYTLPEYVRAHVLETVTDMRSSAAIRLL</sequence>
<gene>
    <name evidence="1" type="primary">PARPA_02195.1 scaffold 3493</name>
</gene>
<evidence type="ECO:0000313" key="2">
    <source>
        <dbReference type="Proteomes" id="UP000054107"/>
    </source>
</evidence>
<accession>A0A0B7MS46</accession>
<keyword evidence="2" id="KW-1185">Reference proteome</keyword>
<dbReference type="EMBL" id="LN720399">
    <property type="protein sequence ID" value="CEP08806.1"/>
    <property type="molecule type" value="Genomic_DNA"/>
</dbReference>
<proteinExistence type="predicted"/>
<evidence type="ECO:0000313" key="1">
    <source>
        <dbReference type="EMBL" id="CEP08806.1"/>
    </source>
</evidence>
<dbReference type="Proteomes" id="UP000054107">
    <property type="component" value="Unassembled WGS sequence"/>
</dbReference>
<protein>
    <submittedName>
        <fullName evidence="1">Uncharacterized protein</fullName>
    </submittedName>
</protein>
<dbReference type="AlphaFoldDB" id="A0A0B7MS46"/>
<reference evidence="1 2" key="1">
    <citation type="submission" date="2014-09" db="EMBL/GenBank/DDBJ databases">
        <authorList>
            <person name="Ellenberger Sabrina"/>
        </authorList>
    </citation>
    <scope>NUCLEOTIDE SEQUENCE [LARGE SCALE GENOMIC DNA]</scope>
    <source>
        <strain evidence="1 2">CBS 412.66</strain>
    </source>
</reference>